<evidence type="ECO:0000313" key="1">
    <source>
        <dbReference type="EMBL" id="KAJ9054938.1"/>
    </source>
</evidence>
<reference evidence="1" key="1">
    <citation type="submission" date="2022-04" db="EMBL/GenBank/DDBJ databases">
        <title>Genome of the entomopathogenic fungus Entomophthora muscae.</title>
        <authorList>
            <person name="Elya C."/>
            <person name="Lovett B.R."/>
            <person name="Lee E."/>
            <person name="Macias A.M."/>
            <person name="Hajek A.E."/>
            <person name="De Bivort B.L."/>
            <person name="Kasson M.T."/>
            <person name="De Fine Licht H.H."/>
            <person name="Stajich J.E."/>
        </authorList>
    </citation>
    <scope>NUCLEOTIDE SEQUENCE</scope>
    <source>
        <strain evidence="1">Berkeley</strain>
    </source>
</reference>
<dbReference type="Proteomes" id="UP001165960">
    <property type="component" value="Unassembled WGS sequence"/>
</dbReference>
<accession>A0ACC2RY51</accession>
<evidence type="ECO:0000313" key="2">
    <source>
        <dbReference type="Proteomes" id="UP001165960"/>
    </source>
</evidence>
<organism evidence="1 2">
    <name type="scientific">Entomophthora muscae</name>
    <dbReference type="NCBI Taxonomy" id="34485"/>
    <lineage>
        <taxon>Eukaryota</taxon>
        <taxon>Fungi</taxon>
        <taxon>Fungi incertae sedis</taxon>
        <taxon>Zoopagomycota</taxon>
        <taxon>Entomophthoromycotina</taxon>
        <taxon>Entomophthoromycetes</taxon>
        <taxon>Entomophthorales</taxon>
        <taxon>Entomophthoraceae</taxon>
        <taxon>Entomophthora</taxon>
    </lineage>
</organism>
<name>A0ACC2RY51_9FUNG</name>
<keyword evidence="2" id="KW-1185">Reference proteome</keyword>
<gene>
    <name evidence="1" type="ORF">DSO57_1009356</name>
</gene>
<dbReference type="EMBL" id="QTSX02006419">
    <property type="protein sequence ID" value="KAJ9054938.1"/>
    <property type="molecule type" value="Genomic_DNA"/>
</dbReference>
<proteinExistence type="predicted"/>
<comment type="caution">
    <text evidence="1">The sequence shown here is derived from an EMBL/GenBank/DDBJ whole genome shotgun (WGS) entry which is preliminary data.</text>
</comment>
<protein>
    <submittedName>
        <fullName evidence="1">Uncharacterized protein</fullName>
    </submittedName>
</protein>
<sequence>MKLDYMTGILQASIILAGTVPLSEEVHVRGVGFGDVGTGSNHNGKTEVEFFAQECEKLKDQNDTSQTSTTKRYVYAITLI</sequence>